<dbReference type="AlphaFoldDB" id="A0A2K2FZX2"/>
<name>A0A2K2FZX2_9SPHN</name>
<dbReference type="PANTHER" id="PTHR36836:SF1">
    <property type="entry name" value="COLANIC ACID BIOSYNTHESIS PROTEIN WCAK"/>
    <property type="match status" value="1"/>
</dbReference>
<protein>
    <recommendedName>
        <fullName evidence="1">Polysaccharide pyruvyl transferase domain-containing protein</fullName>
    </recommendedName>
</protein>
<evidence type="ECO:0000259" key="1">
    <source>
        <dbReference type="Pfam" id="PF04230"/>
    </source>
</evidence>
<feature type="domain" description="Polysaccharide pyruvyl transferase" evidence="1">
    <location>
        <begin position="31"/>
        <end position="342"/>
    </location>
</feature>
<dbReference type="RefSeq" id="WP_103096386.1">
    <property type="nucleotide sequence ID" value="NZ_LYMM01000037.1"/>
</dbReference>
<keyword evidence="3" id="KW-1185">Reference proteome</keyword>
<dbReference type="Pfam" id="PF04230">
    <property type="entry name" value="PS_pyruv_trans"/>
    <property type="match status" value="1"/>
</dbReference>
<evidence type="ECO:0000313" key="3">
    <source>
        <dbReference type="Proteomes" id="UP000236327"/>
    </source>
</evidence>
<dbReference type="OrthoDB" id="1814359at2"/>
<dbReference type="InterPro" id="IPR007345">
    <property type="entry name" value="Polysacch_pyruvyl_Trfase"/>
</dbReference>
<accession>A0A2K2FZX2</accession>
<dbReference type="Proteomes" id="UP000236327">
    <property type="component" value="Unassembled WGS sequence"/>
</dbReference>
<reference evidence="2 3" key="1">
    <citation type="submission" date="2016-05" db="EMBL/GenBank/DDBJ databases">
        <title>Complete genome sequence of Novosphingobium guangzhouense SA925(T).</title>
        <authorList>
            <person name="Sha S."/>
        </authorList>
    </citation>
    <scope>NUCLEOTIDE SEQUENCE [LARGE SCALE GENOMIC DNA]</scope>
    <source>
        <strain evidence="2 3">SA925</strain>
    </source>
</reference>
<comment type="caution">
    <text evidence="2">The sequence shown here is derived from an EMBL/GenBank/DDBJ whole genome shotgun (WGS) entry which is preliminary data.</text>
</comment>
<dbReference type="EMBL" id="LYMM01000037">
    <property type="protein sequence ID" value="PNU04340.1"/>
    <property type="molecule type" value="Genomic_DNA"/>
</dbReference>
<proteinExistence type="predicted"/>
<sequence length="414" mass="43932">MVMVAGSTTEDPSVVGDGSRIVICGVTYAPNLGDGVIAECMAHALKVISPSSSIMHVDLAAREGYGQVSVKGKRGLLFVMRAAPSFVRRLVVDAGLSVFLARKALPKWRALFRSGDIVIIGGGHLLSDYNLNFPKKIELVTRLAHEVGARMGFHAVGVSANWSRRGTKLFAAALARCSFVATRDAKSLERLEQSLPGIDIPKSTALDPGYLAKSCYSSVEASTSGVGLNVSDPDELAQYAGNASIRDKYDALWIALVKAYADAGYKVNLFTNGAEEDESYLAHLADLASKEGVSGFSVITRSITPSDLVAVIKGLDLLVGHRLHAQIVAFAHDVPSVALGWDDKLESQMALMGRGEFVVPFGKPDADTVLEYGRKALAGQVDGSKSRALASQAQDDLLTSVRSIISSSPIAARV</sequence>
<dbReference type="PANTHER" id="PTHR36836">
    <property type="entry name" value="COLANIC ACID BIOSYNTHESIS PROTEIN WCAK"/>
    <property type="match status" value="1"/>
</dbReference>
<evidence type="ECO:0000313" key="2">
    <source>
        <dbReference type="EMBL" id="PNU04340.1"/>
    </source>
</evidence>
<gene>
    <name evidence="2" type="ORF">A8V01_20870</name>
</gene>
<organism evidence="2 3">
    <name type="scientific">Novosphingobium guangzhouense</name>
    <dbReference type="NCBI Taxonomy" id="1850347"/>
    <lineage>
        <taxon>Bacteria</taxon>
        <taxon>Pseudomonadati</taxon>
        <taxon>Pseudomonadota</taxon>
        <taxon>Alphaproteobacteria</taxon>
        <taxon>Sphingomonadales</taxon>
        <taxon>Sphingomonadaceae</taxon>
        <taxon>Novosphingobium</taxon>
    </lineage>
</organism>